<evidence type="ECO:0000259" key="5">
    <source>
        <dbReference type="Pfam" id="PF13407"/>
    </source>
</evidence>
<dbReference type="KEGG" id="tbe:Trebr_0540"/>
<dbReference type="InterPro" id="IPR025997">
    <property type="entry name" value="SBP_2_dom"/>
</dbReference>
<comment type="subcellular location">
    <subcellularLocation>
        <location evidence="1">Cell envelope</location>
    </subcellularLocation>
</comment>
<evidence type="ECO:0000256" key="3">
    <source>
        <dbReference type="ARBA" id="ARBA00022729"/>
    </source>
</evidence>
<proteinExistence type="inferred from homology"/>
<evidence type="ECO:0000313" key="7">
    <source>
        <dbReference type="Proteomes" id="UP000006546"/>
    </source>
</evidence>
<keyword evidence="3" id="KW-0732">Signal</keyword>
<feature type="transmembrane region" description="Helical" evidence="4">
    <location>
        <begin position="12"/>
        <end position="32"/>
    </location>
</feature>
<keyword evidence="4" id="KW-0812">Transmembrane</keyword>
<dbReference type="PROSITE" id="PS51257">
    <property type="entry name" value="PROKAR_LIPOPROTEIN"/>
    <property type="match status" value="1"/>
</dbReference>
<reference evidence="7" key="1">
    <citation type="submission" date="2011-04" db="EMBL/GenBank/DDBJ databases">
        <title>The complete genome of Treponema brennaborense DSM 12168.</title>
        <authorList>
            <person name="Lucas S."/>
            <person name="Han J."/>
            <person name="Lapidus A."/>
            <person name="Bruce D."/>
            <person name="Goodwin L."/>
            <person name="Pitluck S."/>
            <person name="Peters L."/>
            <person name="Kyrpides N."/>
            <person name="Mavromatis K."/>
            <person name="Ivanova N."/>
            <person name="Mikhailova N."/>
            <person name="Pagani I."/>
            <person name="Teshima H."/>
            <person name="Detter J.C."/>
            <person name="Tapia R."/>
            <person name="Han C."/>
            <person name="Land M."/>
            <person name="Hauser L."/>
            <person name="Markowitz V."/>
            <person name="Cheng J.-F."/>
            <person name="Hugenholtz P."/>
            <person name="Woyke T."/>
            <person name="Wu D."/>
            <person name="Gronow S."/>
            <person name="Wellnitz S."/>
            <person name="Brambilla E."/>
            <person name="Klenk H.-P."/>
            <person name="Eisen J.A."/>
        </authorList>
    </citation>
    <scope>NUCLEOTIDE SEQUENCE [LARGE SCALE GENOMIC DNA]</scope>
    <source>
        <strain evidence="7">DSM 12168 / CIP 105900 / DD5/3</strain>
    </source>
</reference>
<comment type="similarity">
    <text evidence="2">Belongs to the bacterial solute-binding protein 2 family.</text>
</comment>
<dbReference type="eggNOG" id="COG4213">
    <property type="taxonomic scope" value="Bacteria"/>
</dbReference>
<keyword evidence="4" id="KW-1133">Transmembrane helix</keyword>
<dbReference type="PANTHER" id="PTHR30036:SF1">
    <property type="entry name" value="D-XYLOSE-BINDING PERIPLASMIC PROTEIN"/>
    <property type="match status" value="1"/>
</dbReference>
<dbReference type="GO" id="GO:0030288">
    <property type="term" value="C:outer membrane-bounded periplasmic space"/>
    <property type="evidence" value="ECO:0007669"/>
    <property type="project" value="TreeGrafter"/>
</dbReference>
<dbReference type="InterPro" id="IPR028082">
    <property type="entry name" value="Peripla_BP_I"/>
</dbReference>
<dbReference type="OrthoDB" id="358279at2"/>
<accession>F4LPH2</accession>
<dbReference type="HOGENOM" id="CLU_037628_13_0_12"/>
<organism evidence="6 7">
    <name type="scientific">Treponema brennaborense (strain DSM 12168 / CIP 105900 / DD5/3)</name>
    <dbReference type="NCBI Taxonomy" id="906968"/>
    <lineage>
        <taxon>Bacteria</taxon>
        <taxon>Pseudomonadati</taxon>
        <taxon>Spirochaetota</taxon>
        <taxon>Spirochaetia</taxon>
        <taxon>Spirochaetales</taxon>
        <taxon>Treponemataceae</taxon>
        <taxon>Treponema</taxon>
    </lineage>
</organism>
<dbReference type="Gene3D" id="3.40.50.2300">
    <property type="match status" value="2"/>
</dbReference>
<dbReference type="EMBL" id="CP002696">
    <property type="protein sequence ID" value="AEE15983.1"/>
    <property type="molecule type" value="Genomic_DNA"/>
</dbReference>
<protein>
    <submittedName>
        <fullName evidence="6">D-xylose ABC transporter, periplasmic substrate-binding protein</fullName>
    </submittedName>
</protein>
<dbReference type="STRING" id="906968.Trebr_0540"/>
<gene>
    <name evidence="6" type="ordered locus">Trebr_0540</name>
</gene>
<keyword evidence="7" id="KW-1185">Reference proteome</keyword>
<keyword evidence="4" id="KW-0472">Membrane</keyword>
<evidence type="ECO:0000313" key="6">
    <source>
        <dbReference type="EMBL" id="AEE15983.1"/>
    </source>
</evidence>
<feature type="domain" description="Periplasmic binding protein" evidence="5">
    <location>
        <begin position="51"/>
        <end position="302"/>
    </location>
</feature>
<dbReference type="InterPro" id="IPR050555">
    <property type="entry name" value="Bact_Solute-Bind_Prot2"/>
</dbReference>
<dbReference type="SUPFAM" id="SSF53822">
    <property type="entry name" value="Periplasmic binding protein-like I"/>
    <property type="match status" value="1"/>
</dbReference>
<dbReference type="Proteomes" id="UP000006546">
    <property type="component" value="Chromosome"/>
</dbReference>
<dbReference type="GO" id="GO:0030246">
    <property type="term" value="F:carbohydrate binding"/>
    <property type="evidence" value="ECO:0007669"/>
    <property type="project" value="TreeGrafter"/>
</dbReference>
<evidence type="ECO:0000256" key="4">
    <source>
        <dbReference type="SAM" id="Phobius"/>
    </source>
</evidence>
<dbReference type="PANTHER" id="PTHR30036">
    <property type="entry name" value="D-XYLOSE-BINDING PERIPLASMIC PROTEIN"/>
    <property type="match status" value="1"/>
</dbReference>
<sequence>MKSSAGHPRTRTSVFITGLICMIVCTGSGCFLKPDSRKKQSDQAAEKRVTIGFSIDTFIIERWRRDCDIFRDTARALGADVIVQNAGNDQEAQCSQIQYLIDRGVDVLVIVPKNADALTAVVQRARSKGIPVVSYDRLIRNADVSLYLTIDSRQVGFLMAEALLRLRPKGAYYCIYGAEEDYNMALIDTGVRDALDGRPVSVQFKYYTTDWNYDLSYRKMSELLELNLIPDAVICGNDAVAESVLKALSEHRLGTTVPVVGQDADIAACQRIAAGTQAATVYKPITELAQKAATYAYLLASGVPAAELDGVTESIDNGAKRVPAVFLAPVLVTSGNIDDVIVDSGFHSREDVYRNGK</sequence>
<dbReference type="AlphaFoldDB" id="F4LPH2"/>
<evidence type="ECO:0000256" key="2">
    <source>
        <dbReference type="ARBA" id="ARBA00007639"/>
    </source>
</evidence>
<name>F4LPH2_TREBD</name>
<evidence type="ECO:0000256" key="1">
    <source>
        <dbReference type="ARBA" id="ARBA00004196"/>
    </source>
</evidence>
<dbReference type="RefSeq" id="WP_013757702.1">
    <property type="nucleotide sequence ID" value="NC_015500.1"/>
</dbReference>
<dbReference type="Pfam" id="PF13407">
    <property type="entry name" value="Peripla_BP_4"/>
    <property type="match status" value="1"/>
</dbReference>